<dbReference type="Gene3D" id="2.40.50.140">
    <property type="entry name" value="Nucleic acid-binding proteins"/>
    <property type="match status" value="1"/>
</dbReference>
<feature type="domain" description="TRNA-binding" evidence="17">
    <location>
        <begin position="39"/>
        <end position="150"/>
    </location>
</feature>
<dbReference type="InterPro" id="IPR004532">
    <property type="entry name" value="Phe-tRNA-ligase_IIc_bsu_bact"/>
</dbReference>
<dbReference type="SUPFAM" id="SSF56037">
    <property type="entry name" value="PheT/TilS domain"/>
    <property type="match status" value="1"/>
</dbReference>
<evidence type="ECO:0000313" key="21">
    <source>
        <dbReference type="Proteomes" id="UP001215503"/>
    </source>
</evidence>
<dbReference type="PROSITE" id="PS50886">
    <property type="entry name" value="TRBD"/>
    <property type="match status" value="1"/>
</dbReference>
<evidence type="ECO:0000256" key="3">
    <source>
        <dbReference type="ARBA" id="ARBA00011209"/>
    </source>
</evidence>
<proteinExistence type="inferred from homology"/>
<evidence type="ECO:0000256" key="6">
    <source>
        <dbReference type="ARBA" id="ARBA00022598"/>
    </source>
</evidence>
<dbReference type="RefSeq" id="WP_275822125.1">
    <property type="nucleotide sequence ID" value="NZ_JARHUD010000004.1"/>
</dbReference>
<dbReference type="NCBIfam" id="NF045760">
    <property type="entry name" value="YtpR"/>
    <property type="match status" value="1"/>
</dbReference>
<evidence type="ECO:0000256" key="15">
    <source>
        <dbReference type="HAMAP-Rule" id="MF_00283"/>
    </source>
</evidence>
<keyword evidence="4 15" id="KW-0963">Cytoplasm</keyword>
<dbReference type="PROSITE" id="PS51483">
    <property type="entry name" value="B5"/>
    <property type="match status" value="1"/>
</dbReference>
<evidence type="ECO:0000259" key="17">
    <source>
        <dbReference type="PROSITE" id="PS50886"/>
    </source>
</evidence>
<dbReference type="SUPFAM" id="SSF50249">
    <property type="entry name" value="Nucleic acid-binding proteins"/>
    <property type="match status" value="1"/>
</dbReference>
<dbReference type="Pfam" id="PF01588">
    <property type="entry name" value="tRNA_bind"/>
    <property type="match status" value="1"/>
</dbReference>
<comment type="cofactor">
    <cofactor evidence="15">
        <name>Mg(2+)</name>
        <dbReference type="ChEBI" id="CHEBI:18420"/>
    </cofactor>
    <text evidence="15">Binds 2 magnesium ions per tetramer.</text>
</comment>
<dbReference type="Pfam" id="PF03484">
    <property type="entry name" value="B5"/>
    <property type="match status" value="1"/>
</dbReference>
<dbReference type="CDD" id="cd00769">
    <property type="entry name" value="PheRS_beta_core"/>
    <property type="match status" value="1"/>
</dbReference>
<keyword evidence="7 15" id="KW-0479">Metal-binding</keyword>
<dbReference type="InterPro" id="IPR005121">
    <property type="entry name" value="Fdx_antiC-bd"/>
</dbReference>
<comment type="catalytic activity">
    <reaction evidence="14 15">
        <text>tRNA(Phe) + L-phenylalanine + ATP = L-phenylalanyl-tRNA(Phe) + AMP + diphosphate + H(+)</text>
        <dbReference type="Rhea" id="RHEA:19413"/>
        <dbReference type="Rhea" id="RHEA-COMP:9668"/>
        <dbReference type="Rhea" id="RHEA-COMP:9699"/>
        <dbReference type="ChEBI" id="CHEBI:15378"/>
        <dbReference type="ChEBI" id="CHEBI:30616"/>
        <dbReference type="ChEBI" id="CHEBI:33019"/>
        <dbReference type="ChEBI" id="CHEBI:58095"/>
        <dbReference type="ChEBI" id="CHEBI:78442"/>
        <dbReference type="ChEBI" id="CHEBI:78531"/>
        <dbReference type="ChEBI" id="CHEBI:456215"/>
        <dbReference type="EC" id="6.1.1.20"/>
    </reaction>
</comment>
<evidence type="ECO:0000256" key="1">
    <source>
        <dbReference type="ARBA" id="ARBA00004496"/>
    </source>
</evidence>
<dbReference type="HAMAP" id="MF_00283">
    <property type="entry name" value="Phe_tRNA_synth_beta1"/>
    <property type="match status" value="1"/>
</dbReference>
<dbReference type="Pfam" id="PF03483">
    <property type="entry name" value="B3_4"/>
    <property type="match status" value="1"/>
</dbReference>
<organism evidence="20 21">
    <name type="scientific">Aquibaculum arenosum</name>
    <dbReference type="NCBI Taxonomy" id="3032591"/>
    <lineage>
        <taxon>Bacteria</taxon>
        <taxon>Pseudomonadati</taxon>
        <taxon>Pseudomonadota</taxon>
        <taxon>Alphaproteobacteria</taxon>
        <taxon>Rhodospirillales</taxon>
        <taxon>Rhodovibrionaceae</taxon>
        <taxon>Aquibaculum</taxon>
    </lineage>
</organism>
<comment type="caution">
    <text evidence="20">The sequence shown here is derived from an EMBL/GenBank/DDBJ whole genome shotgun (WGS) entry which is preliminary data.</text>
</comment>
<evidence type="ECO:0000256" key="12">
    <source>
        <dbReference type="ARBA" id="ARBA00022917"/>
    </source>
</evidence>
<dbReference type="PROSITE" id="PS51447">
    <property type="entry name" value="FDX_ACB"/>
    <property type="match status" value="1"/>
</dbReference>
<feature type="domain" description="FDX-ACB" evidence="18">
    <location>
        <begin position="710"/>
        <end position="803"/>
    </location>
</feature>
<dbReference type="SMART" id="SM00874">
    <property type="entry name" value="B5"/>
    <property type="match status" value="1"/>
</dbReference>
<keyword evidence="5 16" id="KW-0820">tRNA-binding</keyword>
<keyword evidence="12 15" id="KW-0648">Protein biosynthesis</keyword>
<dbReference type="SUPFAM" id="SSF46955">
    <property type="entry name" value="Putative DNA-binding domain"/>
    <property type="match status" value="1"/>
</dbReference>
<dbReference type="InterPro" id="IPR036690">
    <property type="entry name" value="Fdx_antiC-bd_sf"/>
</dbReference>
<name>A0ABT5YM83_9PROT</name>
<dbReference type="InterPro" id="IPR005147">
    <property type="entry name" value="tRNA_synthase_B5-dom"/>
</dbReference>
<evidence type="ECO:0000313" key="20">
    <source>
        <dbReference type="EMBL" id="MDF2096076.1"/>
    </source>
</evidence>
<dbReference type="Gene3D" id="3.30.930.10">
    <property type="entry name" value="Bira Bifunctional Protein, Domain 2"/>
    <property type="match status" value="1"/>
</dbReference>
<dbReference type="NCBIfam" id="TIGR00472">
    <property type="entry name" value="pheT_bact"/>
    <property type="match status" value="1"/>
</dbReference>
<sequence>MKFTLSWLKDHLETEASLEEIVEKLSMLGLEVEGVEDRAAALRPFTVARVLAAEPHPDADRLRVCRVETIEGEVQVVCGAPNARTGMWGVFAPPGSHVPGTGVDLKKGVIRGVESNGMLVSERELGLSDDHEGIIDLGAGEGLAVGQSFASLQGLDDPVIEIAITPNRADCLGVRGVARDLAAAGLGRLKPSALMSPSEGSFDSPLAWRRDLPAEWEQSCPYVAGRYFRGVTNGPSPRWLQERLKAIGLRPISALVDITNYVTYDLGRPLHVFDADKVKGHPTMRFARDGEEILALDGRTYALDPETLVIADEQGPEGIGGIMGGELSGCTEETRNVFLEVALFDPIMVAFTGRRLGIHSDARYRFERGLDPESAAWGVDVATRLILELCGGEASHTVSAGELPAEERRVSLRPGRVAELGGVDVPSERQQALLTTLGFEVTESAEGTLDCRVPTWRRDIEGEACLVEEVLRLNGYESIPAVSLPRESSLPTAALNLSQKRGAAARTALAWAGLEEAVTFSFVAERQARAFGWENEALRLDNPISSDLDIMRPSVLPTLLEAAARNADRGYPDVGLFEIGPQYSGTAPEDQASVAAALRAGQAISRHWLDRARPVDAFDAKADAERVLEALGAPVANLQVSPDAPAWYHPGRSGALRLGPKVLAWFGELHPRVLRAFDARGPVVACEVFLDALPQPKQKGGKAKPPADLPAFQPVVRDFAFVVDEAVPAEKAVRAAKGADKQLIQQVEVFDLYRGKGLPENSKSLALAVTLQPRDKTLTEAELEAVSAKIVQQVTKATGGSLRG</sequence>
<evidence type="ECO:0000256" key="7">
    <source>
        <dbReference type="ARBA" id="ARBA00022723"/>
    </source>
</evidence>
<keyword evidence="11 16" id="KW-0694">RNA-binding</keyword>
<feature type="binding site" evidence="15">
    <location>
        <position position="459"/>
    </location>
    <ligand>
        <name>Mg(2+)</name>
        <dbReference type="ChEBI" id="CHEBI:18420"/>
        <note>shared with alpha subunit</note>
    </ligand>
</feature>
<dbReference type="Gene3D" id="3.50.40.10">
    <property type="entry name" value="Phenylalanyl-trna Synthetase, Chain B, domain 3"/>
    <property type="match status" value="1"/>
</dbReference>
<comment type="subcellular location">
    <subcellularLocation>
        <location evidence="1 15">Cytoplasm</location>
    </subcellularLocation>
</comment>
<dbReference type="InterPro" id="IPR045060">
    <property type="entry name" value="Phe-tRNA-ligase_IIc_bsu"/>
</dbReference>
<keyword evidence="10 15" id="KW-0460">Magnesium</keyword>
<dbReference type="EC" id="6.1.1.20" evidence="15"/>
<feature type="binding site" evidence="15">
    <location>
        <position position="469"/>
    </location>
    <ligand>
        <name>Mg(2+)</name>
        <dbReference type="ChEBI" id="CHEBI:18420"/>
        <note>shared with alpha subunit</note>
    </ligand>
</feature>
<keyword evidence="8 15" id="KW-0547">Nucleotide-binding</keyword>
<dbReference type="GO" id="GO:0004826">
    <property type="term" value="F:phenylalanine-tRNA ligase activity"/>
    <property type="evidence" value="ECO:0007669"/>
    <property type="project" value="UniProtKB-EC"/>
</dbReference>
<accession>A0ABT5YM83</accession>
<comment type="similarity">
    <text evidence="2 15">Belongs to the phenylalanyl-tRNA synthetase beta subunit family. Type 1 subfamily.</text>
</comment>
<evidence type="ECO:0000256" key="16">
    <source>
        <dbReference type="PROSITE-ProRule" id="PRU00209"/>
    </source>
</evidence>
<dbReference type="Gene3D" id="3.30.70.380">
    <property type="entry name" value="Ferrodoxin-fold anticodon-binding domain"/>
    <property type="match status" value="1"/>
</dbReference>
<gene>
    <name evidence="15 20" type="primary">pheT</name>
    <name evidence="20" type="ORF">P2G67_08820</name>
</gene>
<dbReference type="Pfam" id="PF03147">
    <property type="entry name" value="FDX-ACB"/>
    <property type="match status" value="1"/>
</dbReference>
<evidence type="ECO:0000256" key="11">
    <source>
        <dbReference type="ARBA" id="ARBA00022884"/>
    </source>
</evidence>
<evidence type="ECO:0000256" key="10">
    <source>
        <dbReference type="ARBA" id="ARBA00022842"/>
    </source>
</evidence>
<evidence type="ECO:0000259" key="19">
    <source>
        <dbReference type="PROSITE" id="PS51483"/>
    </source>
</evidence>
<dbReference type="InterPro" id="IPR012340">
    <property type="entry name" value="NA-bd_OB-fold"/>
</dbReference>
<dbReference type="InterPro" id="IPR033714">
    <property type="entry name" value="tRNA_bind_bactPheRS"/>
</dbReference>
<dbReference type="SUPFAM" id="SSF55681">
    <property type="entry name" value="Class II aaRS and biotin synthetases"/>
    <property type="match status" value="1"/>
</dbReference>
<dbReference type="Pfam" id="PF17759">
    <property type="entry name" value="tRNA_synthFbeta"/>
    <property type="match status" value="1"/>
</dbReference>
<reference evidence="20 21" key="1">
    <citation type="submission" date="2023-03" db="EMBL/GenBank/DDBJ databases">
        <title>Fodinicurvata sp. CAU 1616 isolated from sea sendiment.</title>
        <authorList>
            <person name="Kim W."/>
        </authorList>
    </citation>
    <scope>NUCLEOTIDE SEQUENCE [LARGE SCALE GENOMIC DNA]</scope>
    <source>
        <strain evidence="20 21">CAU 1616</strain>
    </source>
</reference>
<keyword evidence="21" id="KW-1185">Reference proteome</keyword>
<keyword evidence="6 15" id="KW-0436">Ligase</keyword>
<dbReference type="PANTHER" id="PTHR10947:SF0">
    <property type="entry name" value="PHENYLALANINE--TRNA LIGASE BETA SUBUNIT"/>
    <property type="match status" value="1"/>
</dbReference>
<dbReference type="InterPro" id="IPR002547">
    <property type="entry name" value="tRNA-bd_dom"/>
</dbReference>
<comment type="caution">
    <text evidence="15">Lacks conserved residue(s) required for the propagation of feature annotation.</text>
</comment>
<dbReference type="SUPFAM" id="SSF54991">
    <property type="entry name" value="Anticodon-binding domain of PheRS"/>
    <property type="match status" value="1"/>
</dbReference>
<dbReference type="SMART" id="SM00873">
    <property type="entry name" value="B3_4"/>
    <property type="match status" value="1"/>
</dbReference>
<dbReference type="InterPro" id="IPR041616">
    <property type="entry name" value="PheRS_beta_core"/>
</dbReference>
<evidence type="ECO:0000256" key="4">
    <source>
        <dbReference type="ARBA" id="ARBA00022490"/>
    </source>
</evidence>
<protein>
    <recommendedName>
        <fullName evidence="15">Phenylalanine--tRNA ligase beta subunit</fullName>
        <ecNumber evidence="15">6.1.1.20</ecNumber>
    </recommendedName>
    <alternativeName>
        <fullName evidence="15">Phenylalanyl-tRNA synthetase beta subunit</fullName>
        <shortName evidence="15">PheRS</shortName>
    </alternativeName>
</protein>
<keyword evidence="9 15" id="KW-0067">ATP-binding</keyword>
<dbReference type="SMART" id="SM00896">
    <property type="entry name" value="FDX-ACB"/>
    <property type="match status" value="1"/>
</dbReference>
<dbReference type="Gene3D" id="3.30.56.10">
    <property type="match status" value="2"/>
</dbReference>
<dbReference type="InterPro" id="IPR020825">
    <property type="entry name" value="Phe-tRNA_synthase-like_B3/B4"/>
</dbReference>
<evidence type="ECO:0000256" key="14">
    <source>
        <dbReference type="ARBA" id="ARBA00049255"/>
    </source>
</evidence>
<dbReference type="Proteomes" id="UP001215503">
    <property type="component" value="Unassembled WGS sequence"/>
</dbReference>
<evidence type="ECO:0000256" key="9">
    <source>
        <dbReference type="ARBA" id="ARBA00022840"/>
    </source>
</evidence>
<evidence type="ECO:0000256" key="8">
    <source>
        <dbReference type="ARBA" id="ARBA00022741"/>
    </source>
</evidence>
<evidence type="ECO:0000256" key="13">
    <source>
        <dbReference type="ARBA" id="ARBA00023146"/>
    </source>
</evidence>
<dbReference type="EMBL" id="JARHUD010000004">
    <property type="protein sequence ID" value="MDF2096076.1"/>
    <property type="molecule type" value="Genomic_DNA"/>
</dbReference>
<feature type="domain" description="B5" evidence="19">
    <location>
        <begin position="405"/>
        <end position="481"/>
    </location>
</feature>
<dbReference type="InterPro" id="IPR045864">
    <property type="entry name" value="aa-tRNA-synth_II/BPL/LPL"/>
</dbReference>
<dbReference type="CDD" id="cd02796">
    <property type="entry name" value="tRNA_bind_bactPheRS"/>
    <property type="match status" value="1"/>
</dbReference>
<evidence type="ECO:0000256" key="2">
    <source>
        <dbReference type="ARBA" id="ARBA00008653"/>
    </source>
</evidence>
<evidence type="ECO:0000259" key="18">
    <source>
        <dbReference type="PROSITE" id="PS51447"/>
    </source>
</evidence>
<feature type="binding site" evidence="15">
    <location>
        <position position="468"/>
    </location>
    <ligand>
        <name>Mg(2+)</name>
        <dbReference type="ChEBI" id="CHEBI:18420"/>
        <note>shared with alpha subunit</note>
    </ligand>
</feature>
<dbReference type="InterPro" id="IPR005146">
    <property type="entry name" value="B3/B4_tRNA-bd"/>
</dbReference>
<keyword evidence="13 15" id="KW-0030">Aminoacyl-tRNA synthetase</keyword>
<dbReference type="PANTHER" id="PTHR10947">
    <property type="entry name" value="PHENYLALANYL-TRNA SYNTHETASE BETA CHAIN AND LEUCINE-RICH REPEAT-CONTAINING PROTEIN 47"/>
    <property type="match status" value="1"/>
</dbReference>
<evidence type="ECO:0000256" key="5">
    <source>
        <dbReference type="ARBA" id="ARBA00022555"/>
    </source>
</evidence>
<comment type="subunit">
    <text evidence="3 15">Tetramer of two alpha and two beta subunits.</text>
</comment>
<dbReference type="InterPro" id="IPR009061">
    <property type="entry name" value="DNA-bd_dom_put_sf"/>
</dbReference>